<evidence type="ECO:0000256" key="2">
    <source>
        <dbReference type="ARBA" id="ARBA00022801"/>
    </source>
</evidence>
<protein>
    <submittedName>
        <fullName evidence="6">Putative phosphoinositide phosphatase</fullName>
    </submittedName>
</protein>
<name>A0A0F7SMR9_PHARH</name>
<dbReference type="Pfam" id="PF02383">
    <property type="entry name" value="Syja_N"/>
    <property type="match status" value="1"/>
</dbReference>
<dbReference type="PROSITE" id="PS50275">
    <property type="entry name" value="SAC"/>
    <property type="match status" value="1"/>
</dbReference>
<feature type="compositionally biased region" description="Basic and acidic residues" evidence="4">
    <location>
        <begin position="21"/>
        <end position="30"/>
    </location>
</feature>
<feature type="region of interest" description="Disordered" evidence="4">
    <location>
        <begin position="1"/>
        <end position="124"/>
    </location>
</feature>
<organism evidence="6">
    <name type="scientific">Phaffia rhodozyma</name>
    <name type="common">Yeast</name>
    <name type="synonym">Xanthophyllomyces dendrorhous</name>
    <dbReference type="NCBI Taxonomy" id="264483"/>
    <lineage>
        <taxon>Eukaryota</taxon>
        <taxon>Fungi</taxon>
        <taxon>Dikarya</taxon>
        <taxon>Basidiomycota</taxon>
        <taxon>Agaricomycotina</taxon>
        <taxon>Tremellomycetes</taxon>
        <taxon>Cystofilobasidiales</taxon>
        <taxon>Mrakiaceae</taxon>
        <taxon>Phaffia</taxon>
    </lineage>
</organism>
<dbReference type="PANTHER" id="PTHR45738:SF5">
    <property type="entry name" value="POLYPHOSPHOINOSITIDE PHOSPHATASE"/>
    <property type="match status" value="1"/>
</dbReference>
<proteinExistence type="predicted"/>
<dbReference type="PANTHER" id="PTHR45738">
    <property type="entry name" value="POLYPHOSPHOINOSITIDE PHOSPHATASE"/>
    <property type="match status" value="1"/>
</dbReference>
<dbReference type="GO" id="GO:0043813">
    <property type="term" value="F:phosphatidylinositol-3,5-bisphosphate 5-phosphatase activity"/>
    <property type="evidence" value="ECO:0007669"/>
    <property type="project" value="InterPro"/>
</dbReference>
<feature type="domain" description="SAC" evidence="5">
    <location>
        <begin position="281"/>
        <end position="693"/>
    </location>
</feature>
<keyword evidence="3" id="KW-0472">Membrane</keyword>
<dbReference type="InterPro" id="IPR002013">
    <property type="entry name" value="SAC_dom"/>
</dbReference>
<dbReference type="AlphaFoldDB" id="A0A0F7SMR9"/>
<evidence type="ECO:0000313" key="6">
    <source>
        <dbReference type="EMBL" id="CDZ98337.1"/>
    </source>
</evidence>
<evidence type="ECO:0000259" key="5">
    <source>
        <dbReference type="PROSITE" id="PS50275"/>
    </source>
</evidence>
<dbReference type="InterPro" id="IPR043573">
    <property type="entry name" value="Fig4-like"/>
</dbReference>
<keyword evidence="2" id="KW-0378">Hydrolase</keyword>
<evidence type="ECO:0000256" key="1">
    <source>
        <dbReference type="ARBA" id="ARBA00004308"/>
    </source>
</evidence>
<feature type="compositionally biased region" description="Polar residues" evidence="4">
    <location>
        <begin position="56"/>
        <end position="89"/>
    </location>
</feature>
<accession>A0A0F7SMR9</accession>
<dbReference type="GO" id="GO:0012505">
    <property type="term" value="C:endomembrane system"/>
    <property type="evidence" value="ECO:0007669"/>
    <property type="project" value="UniProtKB-SubCell"/>
</dbReference>
<comment type="subcellular location">
    <subcellularLocation>
        <location evidence="1">Endomembrane system</location>
    </subcellularLocation>
</comment>
<evidence type="ECO:0000256" key="4">
    <source>
        <dbReference type="SAM" id="MobiDB-lite"/>
    </source>
</evidence>
<dbReference type="EMBL" id="LN483345">
    <property type="protein sequence ID" value="CDZ98337.1"/>
    <property type="molecule type" value="Genomic_DNA"/>
</dbReference>
<evidence type="ECO:0000256" key="3">
    <source>
        <dbReference type="ARBA" id="ARBA00023136"/>
    </source>
</evidence>
<reference evidence="6" key="1">
    <citation type="submission" date="2014-08" db="EMBL/GenBank/DDBJ databases">
        <authorList>
            <person name="Sharma Rahul"/>
            <person name="Thines Marco"/>
        </authorList>
    </citation>
    <scope>NUCLEOTIDE SEQUENCE</scope>
</reference>
<dbReference type="GO" id="GO:0046856">
    <property type="term" value="P:phosphatidylinositol dephosphorylation"/>
    <property type="evidence" value="ECO:0007669"/>
    <property type="project" value="InterPro"/>
</dbReference>
<sequence length="1044" mass="116786">MPNTFLPSSSSSSSSLAEKAAVSHELDRTADPSSPATLDLPTSPFESSHADEDKTPTATYPSHPSFQPVNDAKISTDSLNNRTVSNTISEKPVEPSSYFTGTYPLGTGPEPPILPSSSPALDSTKEATGNMRETQFNQENGPPLSLNKFTLYETRSRFYILGTNQSDSRTRVLKIDRLSGTELNVVEDMAIYDARQTAELLRMIEEGNKGTGGMEKVMIFYGLVGFVKFTQGWYLILITKRSVVALVGGHYLYHCDETLMMSVAKGGHEKTAEETRLLSTFQKVDLSKNFYFSYTYDLTSSLQSNLTGVRASCPPRSANALADVTSFHKISHRYMWNYYLLRQAFGLDDGSQTHGSWKGPLGGDKKGSWILPIIHGFVDQAKLGILGRTVYITLIGRRSRFSAGARYWRRGADEWGDVANEVETEQIVSEPTTTPFHCPTPRFSNLSPQSVAIDSRIGNDTAPSIPLKHSNPNYTSYVQYRGSIPLLWSQDTSGSQFRPPIEINVVDPYFSAAARHFNQLLKTYGGRVIIVNLIKAKEAVPREMKLLAEFTQCIEYLNQFLPEDAKMIHIPFDMSRASKNKDQDVVGILEDIAEESLEITKFFHSGRMRREDGIVPFRDTLQLQSGILRTNCVDCLDRTNAAQFAMGKRVFGHQLYALGIIPSPILEYDCVATNLLNSMYHDQGDTLALQYSGGALVNRVDTYKHTTQWNSHSRDLIENIKRYYANSLLDAEKQSAIDAFLGVEKGISSPILRRIPKRGYRDWFDPNHLDHPVSLTEAENRIRLTLSQGSDFYVEYYRPRLFTVLDRHFAMRINTSSKNDVELRASPFRPKASKSLRSRRSIQSISSVRRWLASDGTYVPAQRQMSKLKNQLAIEPDDRSVHVGAEGDESSTDINSVEWKVQKSLQPVVEPNEIQEYVRWSASHEDELFSSHTLGRPIDLSLYRDTVSMSTAALVWSDENTDINTYRSFVSMDIYDNSHASVPFASFSDNNTTSQSNGALKPSIDKTTGNQSLPANVFSGGAGWVFGVKQVATENVVSRRNLGE</sequence>